<reference evidence="4" key="1">
    <citation type="submission" date="2018-05" db="EMBL/GenBank/DDBJ databases">
        <title>Draft genome of Mucuna pruriens seed.</title>
        <authorList>
            <person name="Nnadi N.E."/>
            <person name="Vos R."/>
            <person name="Hasami M.H."/>
            <person name="Devisetty U.K."/>
            <person name="Aguiy J.C."/>
        </authorList>
    </citation>
    <scope>NUCLEOTIDE SEQUENCE [LARGE SCALE GENOMIC DNA]</scope>
    <source>
        <strain evidence="4">JCA_2017</strain>
    </source>
</reference>
<dbReference type="Pfam" id="PF13041">
    <property type="entry name" value="PPR_2"/>
    <property type="match status" value="2"/>
</dbReference>
<organism evidence="4 5">
    <name type="scientific">Mucuna pruriens</name>
    <name type="common">Velvet bean</name>
    <name type="synonym">Dolichos pruriens</name>
    <dbReference type="NCBI Taxonomy" id="157652"/>
    <lineage>
        <taxon>Eukaryota</taxon>
        <taxon>Viridiplantae</taxon>
        <taxon>Streptophyta</taxon>
        <taxon>Embryophyta</taxon>
        <taxon>Tracheophyta</taxon>
        <taxon>Spermatophyta</taxon>
        <taxon>Magnoliopsida</taxon>
        <taxon>eudicotyledons</taxon>
        <taxon>Gunneridae</taxon>
        <taxon>Pentapetalae</taxon>
        <taxon>rosids</taxon>
        <taxon>fabids</taxon>
        <taxon>Fabales</taxon>
        <taxon>Fabaceae</taxon>
        <taxon>Papilionoideae</taxon>
        <taxon>50 kb inversion clade</taxon>
        <taxon>NPAAA clade</taxon>
        <taxon>indigoferoid/millettioid clade</taxon>
        <taxon>Phaseoleae</taxon>
        <taxon>Mucuna</taxon>
    </lineage>
</organism>
<dbReference type="InterPro" id="IPR044179">
    <property type="entry name" value="PPR5-like"/>
</dbReference>
<keyword evidence="2" id="KW-0677">Repeat</keyword>
<comment type="caution">
    <text evidence="4">The sequence shown here is derived from an EMBL/GenBank/DDBJ whole genome shotgun (WGS) entry which is preliminary data.</text>
</comment>
<dbReference type="Gene3D" id="1.25.40.10">
    <property type="entry name" value="Tetratricopeptide repeat domain"/>
    <property type="match status" value="3"/>
</dbReference>
<keyword evidence="5" id="KW-1185">Reference proteome</keyword>
<feature type="repeat" description="PPR" evidence="3">
    <location>
        <begin position="140"/>
        <end position="174"/>
    </location>
</feature>
<dbReference type="Proteomes" id="UP000257109">
    <property type="component" value="Unassembled WGS sequence"/>
</dbReference>
<dbReference type="PANTHER" id="PTHR47874:SF1">
    <property type="entry name" value="OS05G0407900 PROTEIN"/>
    <property type="match status" value="1"/>
</dbReference>
<protein>
    <submittedName>
        <fullName evidence="4">Pentatricopeptide repeat-containing protein</fullName>
    </submittedName>
</protein>
<dbReference type="EMBL" id="QJKJ01014076">
    <property type="protein sequence ID" value="RDX65080.1"/>
    <property type="molecule type" value="Genomic_DNA"/>
</dbReference>
<evidence type="ECO:0000256" key="1">
    <source>
        <dbReference type="ARBA" id="ARBA00007626"/>
    </source>
</evidence>
<name>A0A371EGA7_MUCPR</name>
<evidence type="ECO:0000313" key="4">
    <source>
        <dbReference type="EMBL" id="RDX65080.1"/>
    </source>
</evidence>
<feature type="non-terminal residue" evidence="4">
    <location>
        <position position="1"/>
    </location>
</feature>
<dbReference type="InterPro" id="IPR002885">
    <property type="entry name" value="PPR_rpt"/>
</dbReference>
<feature type="repeat" description="PPR" evidence="3">
    <location>
        <begin position="245"/>
        <end position="279"/>
    </location>
</feature>
<comment type="similarity">
    <text evidence="1">Belongs to the PPR family. P subfamily.</text>
</comment>
<proteinExistence type="inferred from homology"/>
<evidence type="ECO:0000256" key="2">
    <source>
        <dbReference type="ARBA" id="ARBA00022737"/>
    </source>
</evidence>
<dbReference type="AlphaFoldDB" id="A0A371EGA7"/>
<dbReference type="OrthoDB" id="185373at2759"/>
<gene>
    <name evidence="4" type="ORF">CR513_56293</name>
</gene>
<evidence type="ECO:0000256" key="3">
    <source>
        <dbReference type="PROSITE-ProRule" id="PRU00708"/>
    </source>
</evidence>
<sequence length="566" mass="64827">MKRVWRFSSEATRAQLLLFHGISKPKSVPSLTTALSYRKVNTVSNEVSDLIPLFTAKTCPSPKEDLINRVTILRNELVRESSDSARVRTILEDNSDSLNRRYPDGSVLLELLNQLDSMPSLALQVFNWRRKRSNFESPIDAYAYTKGIKAAGRSGNIDFAVELFKEAANQGIKTTSTYNALMSAFMVNGLADSCQSLFCDLKKDPSCDPSIATYNILLSVFGSLMLVDHMEATFREIQKLDFAMNISTYNYLIAGYITAWMWDDMEKVFQMLKSGPVEPNMKTYLLMLRGYANSSNLEKMEEMYSFVRDHVNENEIPLVRCMICAYCRSSETDKLKKIEELLKFIPEEEYKPWLNVLLIKLYAKEDWLEKMENAINEAFEHGTSVTTKGIMRCIIATYFRCNAVEKLENFVRRAEISGWSVCRSLYHCKLVMYGSRKPLSEMHNVLEEMENVKLECTKRTLWIMYKAYMSRGQSSMVLKTLGQMFKHGSTIRVVSGTISELARTLKKLNCKTKMITVLEDTKEYIGYGSKRDEITRVLKVVWQLMQGLELRSATKSPSIPVCCALK</sequence>
<dbReference type="PROSITE" id="PS51375">
    <property type="entry name" value="PPR"/>
    <property type="match status" value="2"/>
</dbReference>
<dbReference type="PANTHER" id="PTHR47874">
    <property type="entry name" value="EXPRESSED PROTEIN"/>
    <property type="match status" value="1"/>
</dbReference>
<dbReference type="STRING" id="157652.A0A371EGA7"/>
<dbReference type="GO" id="GO:0003729">
    <property type="term" value="F:mRNA binding"/>
    <property type="evidence" value="ECO:0007669"/>
    <property type="project" value="InterPro"/>
</dbReference>
<dbReference type="InterPro" id="IPR011990">
    <property type="entry name" value="TPR-like_helical_dom_sf"/>
</dbReference>
<accession>A0A371EGA7</accession>
<evidence type="ECO:0000313" key="5">
    <source>
        <dbReference type="Proteomes" id="UP000257109"/>
    </source>
</evidence>